<dbReference type="PATRIC" id="fig|1299334.3.peg.2393"/>
<sequence length="175" mass="19470">MTYYGNGTSRSTDAALPTVTAVDRHALLMRHNTARGNPAQMITPVSEYARTITTRGHQSLLTCATLDINDVLFRMLEPHEISAAMDFPRGYILKGNKRAQVRQAGAAVTPPCSRDLIGVVAESLGLRCDCTTYGLFRRQDTARREDRRAATTPRALRRTIRWQPRSAARQTAEPD</sequence>
<gene>
    <name evidence="1" type="ORF">I553_10706</name>
</gene>
<accession>X8DAM9</accession>
<dbReference type="EMBL" id="JAOB01000027">
    <property type="protein sequence ID" value="EUA65409.1"/>
    <property type="molecule type" value="Genomic_DNA"/>
</dbReference>
<evidence type="ECO:0000313" key="1">
    <source>
        <dbReference type="EMBL" id="EUA65409.1"/>
    </source>
</evidence>
<dbReference type="InterPro" id="IPR029063">
    <property type="entry name" value="SAM-dependent_MTases_sf"/>
</dbReference>
<reference evidence="1" key="1">
    <citation type="submission" date="2014-01" db="EMBL/GenBank/DDBJ databases">
        <authorList>
            <person name="Brown-Elliot B."/>
            <person name="Wallace R."/>
            <person name="Lenaerts A."/>
            <person name="Ordway D."/>
            <person name="DeGroote M.A."/>
            <person name="Parker T."/>
            <person name="Sizemore C."/>
            <person name="Tallon L.J."/>
            <person name="Sadzewicz L.K."/>
            <person name="Sengamalay N."/>
            <person name="Fraser C.M."/>
            <person name="Hine E."/>
            <person name="Shefchek K.A."/>
            <person name="Das S.P."/>
            <person name="Tettelin H."/>
        </authorList>
    </citation>
    <scope>NUCLEOTIDE SEQUENCE [LARGE SCALE GENOMIC DNA]</scope>
    <source>
        <strain evidence="1">4042</strain>
    </source>
</reference>
<protein>
    <submittedName>
        <fullName evidence="1">Gp65 domain protein</fullName>
    </submittedName>
</protein>
<dbReference type="Gene3D" id="3.90.120.10">
    <property type="entry name" value="DNA Methylase, subunit A, domain 2"/>
    <property type="match status" value="1"/>
</dbReference>
<comment type="caution">
    <text evidence="1">The sequence shown here is derived from an EMBL/GenBank/DDBJ whole genome shotgun (WGS) entry which is preliminary data.</text>
</comment>
<name>X8DAM9_MYCXE</name>
<dbReference type="SUPFAM" id="SSF53335">
    <property type="entry name" value="S-adenosyl-L-methionine-dependent methyltransferases"/>
    <property type="match status" value="1"/>
</dbReference>
<dbReference type="AlphaFoldDB" id="X8DAM9"/>
<organism evidence="1">
    <name type="scientific">Mycobacterium xenopi 4042</name>
    <dbReference type="NCBI Taxonomy" id="1299334"/>
    <lineage>
        <taxon>Bacteria</taxon>
        <taxon>Bacillati</taxon>
        <taxon>Actinomycetota</taxon>
        <taxon>Actinomycetes</taxon>
        <taxon>Mycobacteriales</taxon>
        <taxon>Mycobacteriaceae</taxon>
        <taxon>Mycobacterium</taxon>
    </lineage>
</organism>
<proteinExistence type="predicted"/>